<keyword evidence="2" id="KW-0812">Transmembrane</keyword>
<dbReference type="EMBL" id="ASPP01006024">
    <property type="protein sequence ID" value="ETO29496.1"/>
    <property type="molecule type" value="Genomic_DNA"/>
</dbReference>
<gene>
    <name evidence="3" type="ORF">RFI_07626</name>
</gene>
<evidence type="ECO:0000313" key="4">
    <source>
        <dbReference type="Proteomes" id="UP000023152"/>
    </source>
</evidence>
<accession>X6NU24</accession>
<keyword evidence="2" id="KW-0472">Membrane</keyword>
<evidence type="ECO:0000313" key="3">
    <source>
        <dbReference type="EMBL" id="ETO29496.1"/>
    </source>
</evidence>
<name>X6NU24_RETFI</name>
<protein>
    <submittedName>
        <fullName evidence="3">Uncharacterized protein</fullName>
    </submittedName>
</protein>
<feature type="transmembrane region" description="Helical" evidence="2">
    <location>
        <begin position="161"/>
        <end position="179"/>
    </location>
</feature>
<evidence type="ECO:0000256" key="1">
    <source>
        <dbReference type="SAM" id="Coils"/>
    </source>
</evidence>
<dbReference type="Proteomes" id="UP000023152">
    <property type="component" value="Unassembled WGS sequence"/>
</dbReference>
<proteinExistence type="predicted"/>
<reference evidence="3 4" key="1">
    <citation type="journal article" date="2013" name="Curr. Biol.">
        <title>The Genome of the Foraminiferan Reticulomyxa filosa.</title>
        <authorList>
            <person name="Glockner G."/>
            <person name="Hulsmann N."/>
            <person name="Schleicher M."/>
            <person name="Noegel A.A."/>
            <person name="Eichinger L."/>
            <person name="Gallinger C."/>
            <person name="Pawlowski J."/>
            <person name="Sierra R."/>
            <person name="Euteneuer U."/>
            <person name="Pillet L."/>
            <person name="Moustafa A."/>
            <person name="Platzer M."/>
            <person name="Groth M."/>
            <person name="Szafranski K."/>
            <person name="Schliwa M."/>
        </authorList>
    </citation>
    <scope>NUCLEOTIDE SEQUENCE [LARGE SCALE GENOMIC DNA]</scope>
</reference>
<sequence length="181" mass="20256">MSFGMTSVAINAAFNGGPCADPVKSMELIASQQAEIGVLKTKVTQLKDVEKELVEKTHLARVISEEKEKLQHLFQQAVIDITQTEAENEALEQHLESHAKELDQCKAKFADELQALTQVHLLDKKSFDSRMELVCFISFIIIKKNVSDTVVVALFSAFLNTGTYFFFFLNTCTIFAIIAHL</sequence>
<evidence type="ECO:0000256" key="2">
    <source>
        <dbReference type="SAM" id="Phobius"/>
    </source>
</evidence>
<comment type="caution">
    <text evidence="3">The sequence shown here is derived from an EMBL/GenBank/DDBJ whole genome shotgun (WGS) entry which is preliminary data.</text>
</comment>
<keyword evidence="4" id="KW-1185">Reference proteome</keyword>
<feature type="coiled-coil region" evidence="1">
    <location>
        <begin position="74"/>
        <end position="108"/>
    </location>
</feature>
<keyword evidence="2" id="KW-1133">Transmembrane helix</keyword>
<organism evidence="3 4">
    <name type="scientific">Reticulomyxa filosa</name>
    <dbReference type="NCBI Taxonomy" id="46433"/>
    <lineage>
        <taxon>Eukaryota</taxon>
        <taxon>Sar</taxon>
        <taxon>Rhizaria</taxon>
        <taxon>Retaria</taxon>
        <taxon>Foraminifera</taxon>
        <taxon>Monothalamids</taxon>
        <taxon>Reticulomyxidae</taxon>
        <taxon>Reticulomyxa</taxon>
    </lineage>
</organism>
<keyword evidence="1" id="KW-0175">Coiled coil</keyword>
<dbReference type="AlphaFoldDB" id="X6NU24"/>